<dbReference type="Gene3D" id="2.160.20.10">
    <property type="entry name" value="Single-stranded right-handed beta-helix, Pectin lyase-like"/>
    <property type="match status" value="2"/>
</dbReference>
<keyword evidence="4" id="KW-1185">Reference proteome</keyword>
<sequence length="413" mass="44137">MINQYCRVVFLIGIVCAEIIKAPSSSPFYNVVTECGAYGNGENDDTNAIANCTNLLTETGGVLYFPPGNYLLSRTIYLSNIVKKKHLSKCEGWASTILWTFDANVFEFSQQAVEITIEHLRFFSTNVAKSKTSAAMMFTSGLVRSFIFHVLITSEGNANAYPGSGIISKDVTDTTTFRDCLLWQITGTGIQIGYGSEVRIAGGRIIGIGNRHDGSIGIHVTGNNGGVHVDSTDVIGLETGLLLDMSNGQGSNREIFITQATFDSDNRGIAVNDSSYISVAGLWAASSDTDQIWVAPGQSNPLLVIAGGTIFNGGVYGGNIDCTTQCNGITVNSGSFSINGVDIRNNQGKGIWVPNGNVNNFVITGNKIFDNNVPYLFINPNAQYLFTNNICNSNGALVKNASFGTVKADNLGC</sequence>
<dbReference type="InterPro" id="IPR024535">
    <property type="entry name" value="RHGA/B-epi-like_pectate_lyase"/>
</dbReference>
<protein>
    <recommendedName>
        <fullName evidence="2">Rhamnogalacturonase A/B/Epimerase-like pectate lyase domain-containing protein</fullName>
    </recommendedName>
</protein>
<dbReference type="InterPro" id="IPR011050">
    <property type="entry name" value="Pectin_lyase_fold/virulence"/>
</dbReference>
<evidence type="ECO:0000313" key="3">
    <source>
        <dbReference type="EMBL" id="ETO22600.1"/>
    </source>
</evidence>
<gene>
    <name evidence="3" type="ORF">RFI_14595</name>
</gene>
<dbReference type="InterPro" id="IPR012334">
    <property type="entry name" value="Pectin_lyas_fold"/>
</dbReference>
<accession>X6N8J0</accession>
<reference evidence="3 4" key="1">
    <citation type="journal article" date="2013" name="Curr. Biol.">
        <title>The Genome of the Foraminiferan Reticulomyxa filosa.</title>
        <authorList>
            <person name="Glockner G."/>
            <person name="Hulsmann N."/>
            <person name="Schleicher M."/>
            <person name="Noegel A.A."/>
            <person name="Eichinger L."/>
            <person name="Gallinger C."/>
            <person name="Pawlowski J."/>
            <person name="Sierra R."/>
            <person name="Euteneuer U."/>
            <person name="Pillet L."/>
            <person name="Moustafa A."/>
            <person name="Platzer M."/>
            <person name="Groth M."/>
            <person name="Szafranski K."/>
            <person name="Schliwa M."/>
        </authorList>
    </citation>
    <scope>NUCLEOTIDE SEQUENCE [LARGE SCALE GENOMIC DNA]</scope>
</reference>
<name>X6N8J0_RETFI</name>
<dbReference type="Pfam" id="PF12708">
    <property type="entry name" value="Pect-lyase_RHGA_epim"/>
    <property type="match status" value="1"/>
</dbReference>
<evidence type="ECO:0000313" key="4">
    <source>
        <dbReference type="Proteomes" id="UP000023152"/>
    </source>
</evidence>
<dbReference type="Proteomes" id="UP000023152">
    <property type="component" value="Unassembled WGS sequence"/>
</dbReference>
<dbReference type="AlphaFoldDB" id="X6N8J0"/>
<organism evidence="3 4">
    <name type="scientific">Reticulomyxa filosa</name>
    <dbReference type="NCBI Taxonomy" id="46433"/>
    <lineage>
        <taxon>Eukaryota</taxon>
        <taxon>Sar</taxon>
        <taxon>Rhizaria</taxon>
        <taxon>Retaria</taxon>
        <taxon>Foraminifera</taxon>
        <taxon>Monothalamids</taxon>
        <taxon>Reticulomyxidae</taxon>
        <taxon>Reticulomyxa</taxon>
    </lineage>
</organism>
<keyword evidence="1" id="KW-0732">Signal</keyword>
<feature type="domain" description="Rhamnogalacturonase A/B/Epimerase-like pectate lyase" evidence="2">
    <location>
        <begin position="29"/>
        <end position="78"/>
    </location>
</feature>
<dbReference type="EMBL" id="ASPP01010605">
    <property type="protein sequence ID" value="ETO22600.1"/>
    <property type="molecule type" value="Genomic_DNA"/>
</dbReference>
<dbReference type="OrthoDB" id="10030520at2759"/>
<evidence type="ECO:0000256" key="1">
    <source>
        <dbReference type="SAM" id="SignalP"/>
    </source>
</evidence>
<feature type="chain" id="PRO_5004975370" description="Rhamnogalacturonase A/B/Epimerase-like pectate lyase domain-containing protein" evidence="1">
    <location>
        <begin position="18"/>
        <end position="413"/>
    </location>
</feature>
<feature type="signal peptide" evidence="1">
    <location>
        <begin position="1"/>
        <end position="17"/>
    </location>
</feature>
<comment type="caution">
    <text evidence="3">The sequence shown here is derived from an EMBL/GenBank/DDBJ whole genome shotgun (WGS) entry which is preliminary data.</text>
</comment>
<evidence type="ECO:0000259" key="2">
    <source>
        <dbReference type="Pfam" id="PF12708"/>
    </source>
</evidence>
<proteinExistence type="predicted"/>
<dbReference type="SUPFAM" id="SSF51126">
    <property type="entry name" value="Pectin lyase-like"/>
    <property type="match status" value="1"/>
</dbReference>